<name>A0A831U125_GEOME</name>
<dbReference type="Pfam" id="PF12796">
    <property type="entry name" value="Ank_2"/>
    <property type="match status" value="1"/>
</dbReference>
<evidence type="ECO:0000256" key="5">
    <source>
        <dbReference type="ARBA" id="ARBA00023163"/>
    </source>
</evidence>
<dbReference type="Gene3D" id="1.10.601.10">
    <property type="entry name" value="RNA Polymerase Primary Sigma Factor"/>
    <property type="match status" value="1"/>
</dbReference>
<evidence type="ECO:0000256" key="2">
    <source>
        <dbReference type="ARBA" id="ARBA00023015"/>
    </source>
</evidence>
<dbReference type="PROSITE" id="PS50297">
    <property type="entry name" value="ANK_REP_REGION"/>
    <property type="match status" value="1"/>
</dbReference>
<dbReference type="NCBIfam" id="TIGR02937">
    <property type="entry name" value="sigma70-ECF"/>
    <property type="match status" value="1"/>
</dbReference>
<evidence type="ECO:0000256" key="3">
    <source>
        <dbReference type="ARBA" id="ARBA00023082"/>
    </source>
</evidence>
<dbReference type="Pfam" id="PF04545">
    <property type="entry name" value="Sigma70_r4"/>
    <property type="match status" value="1"/>
</dbReference>
<keyword evidence="2 7" id="KW-0805">Transcription regulation</keyword>
<evidence type="ECO:0000256" key="6">
    <source>
        <dbReference type="PROSITE-ProRule" id="PRU00023"/>
    </source>
</evidence>
<evidence type="ECO:0000259" key="8">
    <source>
        <dbReference type="PROSITE" id="PS00715"/>
    </source>
</evidence>
<dbReference type="InterPro" id="IPR013325">
    <property type="entry name" value="RNA_pol_sigma_r2"/>
</dbReference>
<dbReference type="InterPro" id="IPR007624">
    <property type="entry name" value="RNA_pol_sigma70_r3"/>
</dbReference>
<dbReference type="Gene3D" id="1.10.10.10">
    <property type="entry name" value="Winged helix-like DNA-binding domain superfamily/Winged helix DNA-binding domain"/>
    <property type="match status" value="2"/>
</dbReference>
<protein>
    <recommendedName>
        <fullName evidence="7">RNA polymerase sigma factor</fullName>
    </recommendedName>
</protein>
<keyword evidence="5 7" id="KW-0804">Transcription</keyword>
<comment type="caution">
    <text evidence="10">The sequence shown here is derived from an EMBL/GenBank/DDBJ whole genome shotgun (WGS) entry which is preliminary data.</text>
</comment>
<dbReference type="Gene3D" id="1.25.40.20">
    <property type="entry name" value="Ankyrin repeat-containing domain"/>
    <property type="match status" value="1"/>
</dbReference>
<dbReference type="AlphaFoldDB" id="A0A831U125"/>
<feature type="repeat" description="ANK" evidence="6">
    <location>
        <begin position="33"/>
        <end position="65"/>
    </location>
</feature>
<dbReference type="InterPro" id="IPR036770">
    <property type="entry name" value="Ankyrin_rpt-contain_sf"/>
</dbReference>
<dbReference type="InterPro" id="IPR009042">
    <property type="entry name" value="RNA_pol_sigma70_r1_2"/>
</dbReference>
<keyword evidence="4 7" id="KW-0238">DNA-binding</keyword>
<dbReference type="GO" id="GO:0006352">
    <property type="term" value="P:DNA-templated transcription initiation"/>
    <property type="evidence" value="ECO:0007669"/>
    <property type="project" value="InterPro"/>
</dbReference>
<dbReference type="InterPro" id="IPR050239">
    <property type="entry name" value="Sigma-70_RNA_pol_init_factors"/>
</dbReference>
<dbReference type="GO" id="GO:0003677">
    <property type="term" value="F:DNA binding"/>
    <property type="evidence" value="ECO:0007669"/>
    <property type="project" value="UniProtKB-KW"/>
</dbReference>
<gene>
    <name evidence="10" type="ORF">ENQ87_07195</name>
</gene>
<evidence type="ECO:0000313" key="10">
    <source>
        <dbReference type="EMBL" id="HEN42149.1"/>
    </source>
</evidence>
<sequence>MNALFKMAVVSGVTAAVNFHISRCNDLNAIDDKGMSLLMYAAMKGHAETCRALLDAGADPFMRNVEGLDALSLARRHCKPAAEEVILVYMARKEDTAEPATLDDPSIHMYSAEADFDIFEWEEVTDSPPPQDDQTCLEGAANLHRLMSLHVPKDQDDDLSDLEFDLPDLTPFARGKSVIDFHAVKSMLVHGLVNGRLNSGLIDSLSIVDDEHDIDCMKWLRVVVGDLGIQLDESDCVLDDLAYDHRCGQEEVDVFGLPSEEEQKAIEALRFLSALEDSGNEPLLSYFREMANFSLLTKDDEISLGMKMEEGRREVLDAIACCSPAISELLNVVERVFRLEIPPSDVVKEDAIGFSSADELEGREEAEDFWEVEEHGAINPAVFRAFSPEIIEKLEKMRSLHQAIQKWRLEKNHSNCEKATAELADVLVKIPWTSQALAAAGNFIGEIMAVVARTRETILEICTGRVMMPLVYFNDKFPGHETDLDWCPREVAANANGLGARLASESEAIIEEQLKLMAVLKESGIELQNIQAVWKRIESGEQKILRAKQDLIKANLRLVVSVARKYQNRGLSLPDLVQEGNLGLMRAVETFDYRLGNKFSTYATWWIRQAIIRGIADKGRTIRLPVHISEKMSKVAAARHYYLQRTGLEPSPEQLADATELALKDVLKVLRLVGEPESLDALSGEVLILYDAINDRTVQDPFQEAVNNQLKEKVQKALSTLSPREKMVLELRMGIGNDHDHTLEEIAVKTGVTRERIRQIESKGLRRLLHPSRSIMLEDFHE</sequence>
<feature type="domain" description="RNA polymerase sigma-70" evidence="9">
    <location>
        <begin position="742"/>
        <end position="768"/>
    </location>
</feature>
<dbReference type="SUPFAM" id="SSF48403">
    <property type="entry name" value="Ankyrin repeat"/>
    <property type="match status" value="1"/>
</dbReference>
<feature type="domain" description="RNA polymerase sigma-70" evidence="8">
    <location>
        <begin position="575"/>
        <end position="588"/>
    </location>
</feature>
<dbReference type="PROSITE" id="PS50088">
    <property type="entry name" value="ANK_REPEAT"/>
    <property type="match status" value="1"/>
</dbReference>
<dbReference type="PANTHER" id="PTHR30603:SF60">
    <property type="entry name" value="RNA POLYMERASE SIGMA FACTOR RPOD"/>
    <property type="match status" value="1"/>
</dbReference>
<comment type="function">
    <text evidence="7">Sigma factors are initiation factors that promote the attachment of RNA polymerase to specific initiation sites and are then released.</text>
</comment>
<dbReference type="InterPro" id="IPR007631">
    <property type="entry name" value="RNA_pol_sigma_70_non-ess"/>
</dbReference>
<dbReference type="InterPro" id="IPR002110">
    <property type="entry name" value="Ankyrin_rpt"/>
</dbReference>
<keyword evidence="3 7" id="KW-0731">Sigma factor</keyword>
<evidence type="ECO:0000259" key="9">
    <source>
        <dbReference type="PROSITE" id="PS00716"/>
    </source>
</evidence>
<evidence type="ECO:0000256" key="4">
    <source>
        <dbReference type="ARBA" id="ARBA00023125"/>
    </source>
</evidence>
<organism evidence="10">
    <name type="scientific">Geobacter metallireducens</name>
    <dbReference type="NCBI Taxonomy" id="28232"/>
    <lineage>
        <taxon>Bacteria</taxon>
        <taxon>Pseudomonadati</taxon>
        <taxon>Thermodesulfobacteriota</taxon>
        <taxon>Desulfuromonadia</taxon>
        <taxon>Geobacterales</taxon>
        <taxon>Geobacteraceae</taxon>
        <taxon>Geobacter</taxon>
    </lineage>
</organism>
<dbReference type="PROSITE" id="PS00715">
    <property type="entry name" value="SIGMA70_1"/>
    <property type="match status" value="1"/>
</dbReference>
<accession>A0A831U125</accession>
<evidence type="ECO:0000256" key="1">
    <source>
        <dbReference type="ARBA" id="ARBA00007788"/>
    </source>
</evidence>
<dbReference type="PRINTS" id="PR00046">
    <property type="entry name" value="SIGMA70FCT"/>
</dbReference>
<proteinExistence type="inferred from homology"/>
<keyword evidence="6" id="KW-0040">ANK repeat</keyword>
<dbReference type="EMBL" id="DSOV01000031">
    <property type="protein sequence ID" value="HEN42149.1"/>
    <property type="molecule type" value="Genomic_DNA"/>
</dbReference>
<dbReference type="SMART" id="SM00248">
    <property type="entry name" value="ANK"/>
    <property type="match status" value="1"/>
</dbReference>
<dbReference type="SUPFAM" id="SSF88659">
    <property type="entry name" value="Sigma3 and sigma4 domains of RNA polymerase sigma factors"/>
    <property type="match status" value="2"/>
</dbReference>
<dbReference type="Pfam" id="PF04542">
    <property type="entry name" value="Sigma70_r2"/>
    <property type="match status" value="1"/>
</dbReference>
<dbReference type="SUPFAM" id="SSF88946">
    <property type="entry name" value="Sigma2 domain of RNA polymerase sigma factors"/>
    <property type="match status" value="1"/>
</dbReference>
<evidence type="ECO:0000256" key="7">
    <source>
        <dbReference type="RuleBase" id="RU362124"/>
    </source>
</evidence>
<dbReference type="PANTHER" id="PTHR30603">
    <property type="entry name" value="RNA POLYMERASE SIGMA FACTOR RPO"/>
    <property type="match status" value="1"/>
</dbReference>
<dbReference type="InterPro" id="IPR036388">
    <property type="entry name" value="WH-like_DNA-bd_sf"/>
</dbReference>
<dbReference type="Pfam" id="PF00140">
    <property type="entry name" value="Sigma70_r1_2"/>
    <property type="match status" value="1"/>
</dbReference>
<dbReference type="Pfam" id="PF04539">
    <property type="entry name" value="Sigma70_r3"/>
    <property type="match status" value="1"/>
</dbReference>
<reference evidence="10" key="1">
    <citation type="journal article" date="2020" name="mSystems">
        <title>Genome- and Community-Level Interaction Insights into Carbon Utilization and Element Cycling Functions of Hydrothermarchaeota in Hydrothermal Sediment.</title>
        <authorList>
            <person name="Zhou Z."/>
            <person name="Liu Y."/>
            <person name="Xu W."/>
            <person name="Pan J."/>
            <person name="Luo Z.H."/>
            <person name="Li M."/>
        </authorList>
    </citation>
    <scope>NUCLEOTIDE SEQUENCE [LARGE SCALE GENOMIC DNA]</scope>
    <source>
        <strain evidence="10">SpSt-349</strain>
    </source>
</reference>
<dbReference type="InterPro" id="IPR014284">
    <property type="entry name" value="RNA_pol_sigma-70_dom"/>
</dbReference>
<dbReference type="CDD" id="cd06171">
    <property type="entry name" value="Sigma70_r4"/>
    <property type="match status" value="1"/>
</dbReference>
<comment type="similarity">
    <text evidence="1 7">Belongs to the sigma-70 factor family.</text>
</comment>
<dbReference type="InterPro" id="IPR007630">
    <property type="entry name" value="RNA_pol_sigma70_r4"/>
</dbReference>
<dbReference type="InterPro" id="IPR013324">
    <property type="entry name" value="RNA_pol_sigma_r3/r4-like"/>
</dbReference>
<dbReference type="InterPro" id="IPR007627">
    <property type="entry name" value="RNA_pol_sigma70_r2"/>
</dbReference>
<dbReference type="GO" id="GO:0016987">
    <property type="term" value="F:sigma factor activity"/>
    <property type="evidence" value="ECO:0007669"/>
    <property type="project" value="UniProtKB-KW"/>
</dbReference>
<dbReference type="InterPro" id="IPR000943">
    <property type="entry name" value="RNA_pol_sigma70"/>
</dbReference>
<dbReference type="PROSITE" id="PS00716">
    <property type="entry name" value="SIGMA70_2"/>
    <property type="match status" value="1"/>
</dbReference>
<dbReference type="Pfam" id="PF04546">
    <property type="entry name" value="Sigma70_ner"/>
    <property type="match status" value="1"/>
</dbReference>